<dbReference type="Proteomes" id="UP001195483">
    <property type="component" value="Unassembled WGS sequence"/>
</dbReference>
<name>A0AAE0TFB4_9BIVA</name>
<reference evidence="1" key="2">
    <citation type="journal article" date="2021" name="Genome Biol. Evol.">
        <title>Developing a high-quality reference genome for a parasitic bivalve with doubly uniparental inheritance (Bivalvia: Unionida).</title>
        <authorList>
            <person name="Smith C.H."/>
        </authorList>
    </citation>
    <scope>NUCLEOTIDE SEQUENCE</scope>
    <source>
        <strain evidence="1">CHS0354</strain>
        <tissue evidence="1">Mantle</tissue>
    </source>
</reference>
<organism evidence="1 2">
    <name type="scientific">Potamilus streckersoni</name>
    <dbReference type="NCBI Taxonomy" id="2493646"/>
    <lineage>
        <taxon>Eukaryota</taxon>
        <taxon>Metazoa</taxon>
        <taxon>Spiralia</taxon>
        <taxon>Lophotrochozoa</taxon>
        <taxon>Mollusca</taxon>
        <taxon>Bivalvia</taxon>
        <taxon>Autobranchia</taxon>
        <taxon>Heteroconchia</taxon>
        <taxon>Palaeoheterodonta</taxon>
        <taxon>Unionida</taxon>
        <taxon>Unionoidea</taxon>
        <taxon>Unionidae</taxon>
        <taxon>Ambleminae</taxon>
        <taxon>Lampsilini</taxon>
        <taxon>Potamilus</taxon>
    </lineage>
</organism>
<gene>
    <name evidence="1" type="ORF">CHS0354_024896</name>
</gene>
<sequence length="159" mass="18600">MKTMLRREKPQHGDRREMGTVSYLLRYVKFGQSDDMFCDIWSFRFLPLIYRKNELSQSNPFLINMAHVAPFLPDVLYKQEISNINPSECFNPPDGYHQNISGLYGCISYYNANPKQITNVTPNLQIKLTVQMHGNIQNEIHADLSRTDDEDINQDRLTR</sequence>
<accession>A0AAE0TFB4</accession>
<dbReference type="AlphaFoldDB" id="A0AAE0TFB4"/>
<proteinExistence type="predicted"/>
<dbReference type="EMBL" id="JAEAOA010001473">
    <property type="protein sequence ID" value="KAK3609352.1"/>
    <property type="molecule type" value="Genomic_DNA"/>
</dbReference>
<comment type="caution">
    <text evidence="1">The sequence shown here is derived from an EMBL/GenBank/DDBJ whole genome shotgun (WGS) entry which is preliminary data.</text>
</comment>
<evidence type="ECO:0000313" key="2">
    <source>
        <dbReference type="Proteomes" id="UP001195483"/>
    </source>
</evidence>
<reference evidence="1" key="1">
    <citation type="journal article" date="2021" name="Genome Biol. Evol.">
        <title>A High-Quality Reference Genome for a Parasitic Bivalve with Doubly Uniparental Inheritance (Bivalvia: Unionida).</title>
        <authorList>
            <person name="Smith C.H."/>
        </authorList>
    </citation>
    <scope>NUCLEOTIDE SEQUENCE</scope>
    <source>
        <strain evidence="1">CHS0354</strain>
    </source>
</reference>
<reference evidence="1" key="3">
    <citation type="submission" date="2023-05" db="EMBL/GenBank/DDBJ databases">
        <authorList>
            <person name="Smith C.H."/>
        </authorList>
    </citation>
    <scope>NUCLEOTIDE SEQUENCE</scope>
    <source>
        <strain evidence="1">CHS0354</strain>
        <tissue evidence="1">Mantle</tissue>
    </source>
</reference>
<protein>
    <submittedName>
        <fullName evidence="1">Uncharacterized protein</fullName>
    </submittedName>
</protein>
<keyword evidence="2" id="KW-1185">Reference proteome</keyword>
<evidence type="ECO:0000313" key="1">
    <source>
        <dbReference type="EMBL" id="KAK3609352.1"/>
    </source>
</evidence>